<name>A0A9P1CIE9_9DINO</name>
<feature type="compositionally biased region" description="Low complexity" evidence="1">
    <location>
        <begin position="337"/>
        <end position="376"/>
    </location>
</feature>
<evidence type="ECO:0000313" key="2">
    <source>
        <dbReference type="EMBL" id="CAI3991253.1"/>
    </source>
</evidence>
<organism evidence="2">
    <name type="scientific">Cladocopium goreaui</name>
    <dbReference type="NCBI Taxonomy" id="2562237"/>
    <lineage>
        <taxon>Eukaryota</taxon>
        <taxon>Sar</taxon>
        <taxon>Alveolata</taxon>
        <taxon>Dinophyceae</taxon>
        <taxon>Suessiales</taxon>
        <taxon>Symbiodiniaceae</taxon>
        <taxon>Cladocopium</taxon>
    </lineage>
</organism>
<feature type="compositionally biased region" description="Acidic residues" evidence="1">
    <location>
        <begin position="273"/>
        <end position="282"/>
    </location>
</feature>
<reference evidence="2" key="1">
    <citation type="submission" date="2022-10" db="EMBL/GenBank/DDBJ databases">
        <authorList>
            <person name="Chen Y."/>
            <person name="Dougan E. K."/>
            <person name="Chan C."/>
            <person name="Rhodes N."/>
            <person name="Thang M."/>
        </authorList>
    </citation>
    <scope>NUCLEOTIDE SEQUENCE</scope>
</reference>
<feature type="compositionally biased region" description="Basic and acidic residues" evidence="1">
    <location>
        <begin position="147"/>
        <end position="158"/>
    </location>
</feature>
<evidence type="ECO:0000256" key="1">
    <source>
        <dbReference type="SAM" id="MobiDB-lite"/>
    </source>
</evidence>
<comment type="caution">
    <text evidence="2">The sequence shown here is derived from an EMBL/GenBank/DDBJ whole genome shotgun (WGS) entry which is preliminary data.</text>
</comment>
<feature type="region of interest" description="Disordered" evidence="1">
    <location>
        <begin position="232"/>
        <end position="380"/>
    </location>
</feature>
<dbReference type="EMBL" id="CAMXCT020001567">
    <property type="protein sequence ID" value="CAL1144628.1"/>
    <property type="molecule type" value="Genomic_DNA"/>
</dbReference>
<dbReference type="Proteomes" id="UP001152797">
    <property type="component" value="Unassembled WGS sequence"/>
</dbReference>
<evidence type="ECO:0000313" key="4">
    <source>
        <dbReference type="Proteomes" id="UP001152797"/>
    </source>
</evidence>
<keyword evidence="4" id="KW-1185">Reference proteome</keyword>
<accession>A0A9P1CIE9</accession>
<reference evidence="3 4" key="2">
    <citation type="submission" date="2024-05" db="EMBL/GenBank/DDBJ databases">
        <authorList>
            <person name="Chen Y."/>
            <person name="Shah S."/>
            <person name="Dougan E. K."/>
            <person name="Thang M."/>
            <person name="Chan C."/>
        </authorList>
    </citation>
    <scope>NUCLEOTIDE SEQUENCE [LARGE SCALE GENOMIC DNA]</scope>
</reference>
<dbReference type="EMBL" id="CAMXCT010001567">
    <property type="protein sequence ID" value="CAI3991253.1"/>
    <property type="molecule type" value="Genomic_DNA"/>
</dbReference>
<feature type="compositionally biased region" description="Basic and acidic residues" evidence="1">
    <location>
        <begin position="232"/>
        <end position="251"/>
    </location>
</feature>
<gene>
    <name evidence="2" type="ORF">C1SCF055_LOCUS18176</name>
</gene>
<feature type="region of interest" description="Disordered" evidence="1">
    <location>
        <begin position="68"/>
        <end position="94"/>
    </location>
</feature>
<proteinExistence type="predicted"/>
<dbReference type="AlphaFoldDB" id="A0A9P1CIE9"/>
<feature type="compositionally biased region" description="Basic and acidic residues" evidence="1">
    <location>
        <begin position="261"/>
        <end position="272"/>
    </location>
</feature>
<dbReference type="EMBL" id="CAMXCT030001567">
    <property type="protein sequence ID" value="CAL4778565.1"/>
    <property type="molecule type" value="Genomic_DNA"/>
</dbReference>
<feature type="compositionally biased region" description="Acidic residues" evidence="1">
    <location>
        <begin position="310"/>
        <end position="326"/>
    </location>
</feature>
<evidence type="ECO:0000313" key="3">
    <source>
        <dbReference type="EMBL" id="CAL4778565.1"/>
    </source>
</evidence>
<sequence length="676" mass="75178">MTWFASAIQILGAIGKTTALDRDDRLEPLTANSDVGRNPMTWFASAIHILGATGKTTALDRHDRLEPEVGTSELRPSSEVPTCAEPCTGSGSKPPQVRIRIIEVEVAPHLAYISHLSSSHTAEGYSQTAAKDKAALQKAKAKAHRQPNPEKMDTDRPTEFNPEDEMVYRIRDVPGHPHVRDGRLTFVGPEAKCCHDQVLDEYKTFLPDRELKLLNLNIMNFVHRKGMFAERRPDAQVKEEKTEEETDQVKEEEAEDDEETKIEKKWTLPHDDADYDADSDQDFETKPEDPGNEEQEHVIYELHEKSESSSDSDDGFESVPVDDEAPAEGPAPPSILLPAQPKLPPAQASQAAKASQAVPRRPAAAEPKAKPPAKVAGDGWSLPAMKTEAADAAGPKMLSVFTLRKRVDIRGQQPLTVSADAAPAEARQLRYQEFANSIQMRRAQDAVREACNDRGLNCQLPETQVQQMLANWETEADYEERQRHGVRVSFCQVSFGRGWQLRLSLAINLLMCRKQLGYSVRFVVVLYKVDGNDLSTQAKTAIRKDYFETIQWLKHNCNHELASGSLVVYVASAPVFHSSKMKNLAHKCALLTPWQQGCTIPTPEAGEGWNLSEQCRKAMPLDPKSFAAQYDIRTPASFDPTIGAGNPRNHMLVNLDADNILPDGCWDNLITSLSKR</sequence>
<protein>
    <submittedName>
        <fullName evidence="2">Uncharacterized protein</fullName>
    </submittedName>
</protein>
<feature type="compositionally biased region" description="Basic and acidic residues" evidence="1">
    <location>
        <begin position="283"/>
        <end position="308"/>
    </location>
</feature>
<feature type="region of interest" description="Disordered" evidence="1">
    <location>
        <begin position="141"/>
        <end position="160"/>
    </location>
</feature>